<reference evidence="12 13" key="1">
    <citation type="journal article" date="2020" name="Nature">
        <title>Bacterial chemolithoautotrophy via manganese oxidation.</title>
        <authorList>
            <person name="Yu H."/>
            <person name="Leadbetter J.R."/>
        </authorList>
    </citation>
    <scope>NUCLEOTIDE SEQUENCE [LARGE SCALE GENOMIC DNA]</scope>
    <source>
        <strain evidence="12 13">RBP-1</strain>
    </source>
</reference>
<dbReference type="Proteomes" id="UP000521868">
    <property type="component" value="Unassembled WGS sequence"/>
</dbReference>
<protein>
    <recommendedName>
        <fullName evidence="2">Type II secretion system protein H</fullName>
    </recommendedName>
    <alternativeName>
        <fullName evidence="10">General secretion pathway protein H</fullName>
    </alternativeName>
</protein>
<dbReference type="AlphaFoldDB" id="A0A7X6DES5"/>
<dbReference type="Pfam" id="PF07963">
    <property type="entry name" value="N_methyl"/>
    <property type="match status" value="1"/>
</dbReference>
<dbReference type="InterPro" id="IPR012902">
    <property type="entry name" value="N_methyl_site"/>
</dbReference>
<evidence type="ECO:0000256" key="10">
    <source>
        <dbReference type="ARBA" id="ARBA00030775"/>
    </source>
</evidence>
<evidence type="ECO:0000256" key="4">
    <source>
        <dbReference type="ARBA" id="ARBA00022481"/>
    </source>
</evidence>
<dbReference type="GO" id="GO:0005886">
    <property type="term" value="C:plasma membrane"/>
    <property type="evidence" value="ECO:0007669"/>
    <property type="project" value="UniProtKB-SubCell"/>
</dbReference>
<comment type="caution">
    <text evidence="12">The sequence shown here is derived from an EMBL/GenBank/DDBJ whole genome shotgun (WGS) entry which is preliminary data.</text>
</comment>
<keyword evidence="3" id="KW-1003">Cell membrane</keyword>
<evidence type="ECO:0000313" key="12">
    <source>
        <dbReference type="EMBL" id="NKE65855.1"/>
    </source>
</evidence>
<dbReference type="Gene3D" id="3.55.40.10">
    <property type="entry name" value="minor pseudopilin epsh domain"/>
    <property type="match status" value="1"/>
</dbReference>
<dbReference type="InterPro" id="IPR045584">
    <property type="entry name" value="Pilin-like"/>
</dbReference>
<dbReference type="PROSITE" id="PS00409">
    <property type="entry name" value="PROKAR_NTER_METHYL"/>
    <property type="match status" value="1"/>
</dbReference>
<name>A0A7X6DES5_9BURK</name>
<evidence type="ECO:0000256" key="8">
    <source>
        <dbReference type="ARBA" id="ARBA00023136"/>
    </source>
</evidence>
<sequence>MHVRRPAIRMTHPGARRAAAGFTLIELLVGVAILAVLAALAAPSFNEAILSNRLASYANTFVASAQLARSEAIKRNATVVMCRSADGVSCATAGTWQQGWILWRDADNDATVDADEIIQKQQAISSDYHFTADAYSVNFLGTGLVSGGPVTLSLCRAVPEPGRQERALQLWPTGRVSVTKTTEGICA</sequence>
<organism evidence="12 13">
    <name type="scientific">Ramlibacter lithotrophicus</name>
    <dbReference type="NCBI Taxonomy" id="2606681"/>
    <lineage>
        <taxon>Bacteria</taxon>
        <taxon>Pseudomonadati</taxon>
        <taxon>Pseudomonadota</taxon>
        <taxon>Betaproteobacteria</taxon>
        <taxon>Burkholderiales</taxon>
        <taxon>Comamonadaceae</taxon>
        <taxon>Ramlibacter</taxon>
    </lineage>
</organism>
<dbReference type="Pfam" id="PF12019">
    <property type="entry name" value="GspH"/>
    <property type="match status" value="1"/>
</dbReference>
<keyword evidence="4" id="KW-0488">Methylation</keyword>
<comment type="subcellular location">
    <subcellularLocation>
        <location evidence="1">Cell inner membrane</location>
        <topology evidence="1">Single-pass membrane protein</topology>
    </subcellularLocation>
</comment>
<dbReference type="EMBL" id="VTOX01000002">
    <property type="protein sequence ID" value="NKE65855.1"/>
    <property type="molecule type" value="Genomic_DNA"/>
</dbReference>
<evidence type="ECO:0000256" key="5">
    <source>
        <dbReference type="ARBA" id="ARBA00022519"/>
    </source>
</evidence>
<dbReference type="NCBIfam" id="TIGR02532">
    <property type="entry name" value="IV_pilin_GFxxxE"/>
    <property type="match status" value="1"/>
</dbReference>
<proteinExistence type="inferred from homology"/>
<keyword evidence="13" id="KW-1185">Reference proteome</keyword>
<dbReference type="GO" id="GO:0015627">
    <property type="term" value="C:type II protein secretion system complex"/>
    <property type="evidence" value="ECO:0007669"/>
    <property type="project" value="InterPro"/>
</dbReference>
<evidence type="ECO:0000313" key="13">
    <source>
        <dbReference type="Proteomes" id="UP000521868"/>
    </source>
</evidence>
<evidence type="ECO:0000256" key="1">
    <source>
        <dbReference type="ARBA" id="ARBA00004377"/>
    </source>
</evidence>
<keyword evidence="8" id="KW-0472">Membrane</keyword>
<gene>
    <name evidence="12" type="ORF">RAMLITH_08485</name>
</gene>
<evidence type="ECO:0000256" key="9">
    <source>
        <dbReference type="ARBA" id="ARBA00025772"/>
    </source>
</evidence>
<keyword evidence="5" id="KW-0997">Cell inner membrane</keyword>
<evidence type="ECO:0000256" key="2">
    <source>
        <dbReference type="ARBA" id="ARBA00021549"/>
    </source>
</evidence>
<keyword evidence="7" id="KW-1133">Transmembrane helix</keyword>
<dbReference type="InterPro" id="IPR022346">
    <property type="entry name" value="T2SS_GspH"/>
</dbReference>
<evidence type="ECO:0000259" key="11">
    <source>
        <dbReference type="Pfam" id="PF12019"/>
    </source>
</evidence>
<dbReference type="RefSeq" id="WP_168106936.1">
    <property type="nucleotide sequence ID" value="NZ_VTOX01000002.1"/>
</dbReference>
<evidence type="ECO:0000256" key="7">
    <source>
        <dbReference type="ARBA" id="ARBA00022989"/>
    </source>
</evidence>
<dbReference type="SUPFAM" id="SSF54523">
    <property type="entry name" value="Pili subunits"/>
    <property type="match status" value="1"/>
</dbReference>
<comment type="similarity">
    <text evidence="9">Belongs to the GSP H family.</text>
</comment>
<keyword evidence="6" id="KW-0812">Transmembrane</keyword>
<feature type="domain" description="General secretion pathway GspH" evidence="11">
    <location>
        <begin position="58"/>
        <end position="164"/>
    </location>
</feature>
<evidence type="ECO:0000256" key="3">
    <source>
        <dbReference type="ARBA" id="ARBA00022475"/>
    </source>
</evidence>
<dbReference type="GO" id="GO:0015628">
    <property type="term" value="P:protein secretion by the type II secretion system"/>
    <property type="evidence" value="ECO:0007669"/>
    <property type="project" value="InterPro"/>
</dbReference>
<accession>A0A7X6DES5</accession>
<evidence type="ECO:0000256" key="6">
    <source>
        <dbReference type="ARBA" id="ARBA00022692"/>
    </source>
</evidence>